<dbReference type="InterPro" id="IPR051361">
    <property type="entry name" value="ThrE/Ser_Exporter"/>
</dbReference>
<feature type="domain" description="Threonine/Serine exporter ThrE" evidence="9">
    <location>
        <begin position="460"/>
        <end position="586"/>
    </location>
</feature>
<organism evidence="10 11">
    <name type="scientific">Phycomyces blakesleeanus</name>
    <dbReference type="NCBI Taxonomy" id="4837"/>
    <lineage>
        <taxon>Eukaryota</taxon>
        <taxon>Fungi</taxon>
        <taxon>Fungi incertae sedis</taxon>
        <taxon>Mucoromycota</taxon>
        <taxon>Mucoromycotina</taxon>
        <taxon>Mucoromycetes</taxon>
        <taxon>Mucorales</taxon>
        <taxon>Phycomycetaceae</taxon>
        <taxon>Phycomyces</taxon>
    </lineage>
</organism>
<feature type="transmembrane region" description="Helical" evidence="7">
    <location>
        <begin position="567"/>
        <end position="590"/>
    </location>
</feature>
<evidence type="ECO:0000313" key="11">
    <source>
        <dbReference type="Proteomes" id="UP001448207"/>
    </source>
</evidence>
<dbReference type="Pfam" id="PF12821">
    <property type="entry name" value="ThrE_2"/>
    <property type="match status" value="1"/>
</dbReference>
<evidence type="ECO:0000256" key="2">
    <source>
        <dbReference type="ARBA" id="ARBA00022692"/>
    </source>
</evidence>
<keyword evidence="4 7" id="KW-0472">Membrane</keyword>
<comment type="similarity">
    <text evidence="5">Belongs to the ThrE exporter (TC 2.A.79) family.</text>
</comment>
<protein>
    <recommendedName>
        <fullName evidence="12">Threonine/serine exporter-like N-terminal domain-containing protein</fullName>
    </recommendedName>
</protein>
<evidence type="ECO:0000256" key="1">
    <source>
        <dbReference type="ARBA" id="ARBA00004141"/>
    </source>
</evidence>
<feature type="transmembrane region" description="Helical" evidence="7">
    <location>
        <begin position="352"/>
        <end position="371"/>
    </location>
</feature>
<sequence length="602" mass="65285">MEGNRFHDPGTPPPIDIELARFRNDSDSISETIDGECSKQKGYIDDEQEKKEEVDEVEGHNMVRTASQMSRALNIVESITQEERRRRPSRGGVLSNLLKLDLFDKRSQSAMPSRPQMPHLRSAASGLAYLHTLSSPSPSAGSPYNYHHYNNNGWATHARNSTIDILDRAEMGTDAEIAAQRMRITAEIADILERQDFIIKLGKSLIRAGAPSHRIEGAMEKTSKRLEIDGSYIVLPGLIMASFGDAETHTSETLLIKCSRSLDIGKLERVNDVAHKASTGELQVLEATQLLDDIKNEPPTWGFWVVLLAYVGSSAFIAPLFFNGSWTDCWVSGLFGLGVGLLTFLSERVPMFANFFEMAVSVLVSVITIALHPHVCYTAVSLSAIVIALPGYSLTSAVMEISAKNIVSGSIHLIHAIMYVFFLGFGLGYGASIWSLTHPDETLELAATCANPVSPYWYFLLLPLAGVFIAIVFGAGVKQWIPFTLNAGVGFVAYYFLSMATNGNQNITSSAGAFALGLTGNLYGKITKNLAFVPLIGGIIILVPGSLGVRGVIPLFDGSDGASGGSFATQIIGIALSITLGLFFSNLCIYPTGRKRALYLGF</sequence>
<evidence type="ECO:0000256" key="3">
    <source>
        <dbReference type="ARBA" id="ARBA00022989"/>
    </source>
</evidence>
<feature type="transmembrane region" description="Helical" evidence="7">
    <location>
        <begin position="530"/>
        <end position="547"/>
    </location>
</feature>
<feature type="transmembrane region" description="Helical" evidence="7">
    <location>
        <begin position="377"/>
        <end position="395"/>
    </location>
</feature>
<feature type="transmembrane region" description="Helical" evidence="7">
    <location>
        <begin position="483"/>
        <end position="501"/>
    </location>
</feature>
<evidence type="ECO:0000256" key="5">
    <source>
        <dbReference type="ARBA" id="ARBA00034125"/>
    </source>
</evidence>
<dbReference type="EMBL" id="JBCLYO010000006">
    <property type="protein sequence ID" value="KAL0087555.1"/>
    <property type="molecule type" value="Genomic_DNA"/>
</dbReference>
<dbReference type="InterPro" id="IPR024528">
    <property type="entry name" value="ThrE_2"/>
</dbReference>
<evidence type="ECO:0000259" key="9">
    <source>
        <dbReference type="Pfam" id="PF12821"/>
    </source>
</evidence>
<comment type="subcellular location">
    <subcellularLocation>
        <location evidence="1">Membrane</location>
        <topology evidence="1">Multi-pass membrane protein</topology>
    </subcellularLocation>
</comment>
<comment type="caution">
    <text evidence="10">The sequence shown here is derived from an EMBL/GenBank/DDBJ whole genome shotgun (WGS) entry which is preliminary data.</text>
</comment>
<feature type="transmembrane region" description="Helical" evidence="7">
    <location>
        <begin position="456"/>
        <end position="476"/>
    </location>
</feature>
<feature type="transmembrane region" description="Helical" evidence="7">
    <location>
        <begin position="301"/>
        <end position="322"/>
    </location>
</feature>
<evidence type="ECO:0000256" key="4">
    <source>
        <dbReference type="ARBA" id="ARBA00023136"/>
    </source>
</evidence>
<gene>
    <name evidence="10" type="ORF">J3Q64DRAFT_1733405</name>
</gene>
<keyword evidence="2 7" id="KW-0812">Transmembrane</keyword>
<evidence type="ECO:0000259" key="8">
    <source>
        <dbReference type="Pfam" id="PF06738"/>
    </source>
</evidence>
<name>A0ABR3B3K7_PHYBL</name>
<evidence type="ECO:0000313" key="10">
    <source>
        <dbReference type="EMBL" id="KAL0087555.1"/>
    </source>
</evidence>
<feature type="transmembrane region" description="Helical" evidence="7">
    <location>
        <begin position="328"/>
        <end position="345"/>
    </location>
</feature>
<evidence type="ECO:0008006" key="12">
    <source>
        <dbReference type="Google" id="ProtNLM"/>
    </source>
</evidence>
<feature type="transmembrane region" description="Helical" evidence="7">
    <location>
        <begin position="416"/>
        <end position="436"/>
    </location>
</feature>
<accession>A0ABR3B3K7</accession>
<feature type="compositionally biased region" description="Basic and acidic residues" evidence="6">
    <location>
        <begin position="36"/>
        <end position="50"/>
    </location>
</feature>
<keyword evidence="3 7" id="KW-1133">Transmembrane helix</keyword>
<reference evidence="10 11" key="1">
    <citation type="submission" date="2024-04" db="EMBL/GenBank/DDBJ databases">
        <title>Symmetric and asymmetric DNA N6-adenine methylation regulates different biological responses in Mucorales.</title>
        <authorList>
            <consortium name="Lawrence Berkeley National Laboratory"/>
            <person name="Lax C."/>
            <person name="Mondo S.J."/>
            <person name="Osorio-Concepcion M."/>
            <person name="Muszewska A."/>
            <person name="Corrochano-Luque M."/>
            <person name="Gutierrez G."/>
            <person name="Riley R."/>
            <person name="Lipzen A."/>
            <person name="Guo J."/>
            <person name="Hundley H."/>
            <person name="Amirebrahimi M."/>
            <person name="Ng V."/>
            <person name="Lorenzo-Gutierrez D."/>
            <person name="Binder U."/>
            <person name="Yang J."/>
            <person name="Song Y."/>
            <person name="Canovas D."/>
            <person name="Navarro E."/>
            <person name="Freitag M."/>
            <person name="Gabaldon T."/>
            <person name="Grigoriev I.V."/>
            <person name="Corrochano L.M."/>
            <person name="Nicolas F.E."/>
            <person name="Garre V."/>
        </authorList>
    </citation>
    <scope>NUCLEOTIDE SEQUENCE [LARGE SCALE GENOMIC DNA]</scope>
    <source>
        <strain evidence="10 11">L51</strain>
    </source>
</reference>
<dbReference type="PANTHER" id="PTHR31082">
    <property type="entry name" value="PHEROMONE-REGULATED MEMBRANE PROTEIN 10"/>
    <property type="match status" value="1"/>
</dbReference>
<dbReference type="InterPro" id="IPR010619">
    <property type="entry name" value="ThrE-like_N"/>
</dbReference>
<dbReference type="PANTHER" id="PTHR31082:SF4">
    <property type="entry name" value="PHEROMONE-REGULATED MEMBRANE PROTEIN 10"/>
    <property type="match status" value="1"/>
</dbReference>
<feature type="region of interest" description="Disordered" evidence="6">
    <location>
        <begin position="26"/>
        <end position="50"/>
    </location>
</feature>
<keyword evidence="11" id="KW-1185">Reference proteome</keyword>
<proteinExistence type="inferred from homology"/>
<dbReference type="Pfam" id="PF06738">
    <property type="entry name" value="ThrE"/>
    <property type="match status" value="1"/>
</dbReference>
<evidence type="ECO:0000256" key="7">
    <source>
        <dbReference type="SAM" id="Phobius"/>
    </source>
</evidence>
<feature type="domain" description="Threonine/serine exporter-like N-terminal" evidence="8">
    <location>
        <begin position="196"/>
        <end position="433"/>
    </location>
</feature>
<dbReference type="Proteomes" id="UP001448207">
    <property type="component" value="Unassembled WGS sequence"/>
</dbReference>
<evidence type="ECO:0000256" key="6">
    <source>
        <dbReference type="SAM" id="MobiDB-lite"/>
    </source>
</evidence>